<protein>
    <recommendedName>
        <fullName evidence="1">Protein kinase domain-containing protein</fullName>
    </recommendedName>
</protein>
<feature type="domain" description="Protein kinase" evidence="1">
    <location>
        <begin position="143"/>
        <end position="396"/>
    </location>
</feature>
<dbReference type="PANTHER" id="PTHR44167:SF24">
    <property type="entry name" value="SERINE_THREONINE-PROTEIN KINASE CHK2"/>
    <property type="match status" value="1"/>
</dbReference>
<proteinExistence type="predicted"/>
<dbReference type="PROSITE" id="PS50011">
    <property type="entry name" value="PROTEIN_KINASE_DOM"/>
    <property type="match status" value="1"/>
</dbReference>
<dbReference type="Gene3D" id="1.10.510.10">
    <property type="entry name" value="Transferase(Phosphotransferase) domain 1"/>
    <property type="match status" value="1"/>
</dbReference>
<dbReference type="AlphaFoldDB" id="A0A8H8CM81"/>
<dbReference type="PANTHER" id="PTHR44167">
    <property type="entry name" value="OVARIAN-SPECIFIC SERINE/THREONINE-PROTEIN KINASE LOK-RELATED"/>
    <property type="match status" value="1"/>
</dbReference>
<organism evidence="2">
    <name type="scientific">Psilocybe cubensis</name>
    <name type="common">Psychedelic mushroom</name>
    <name type="synonym">Stropharia cubensis</name>
    <dbReference type="NCBI Taxonomy" id="181762"/>
    <lineage>
        <taxon>Eukaryota</taxon>
        <taxon>Fungi</taxon>
        <taxon>Dikarya</taxon>
        <taxon>Basidiomycota</taxon>
        <taxon>Agaricomycotina</taxon>
        <taxon>Agaricomycetes</taxon>
        <taxon>Agaricomycetidae</taxon>
        <taxon>Agaricales</taxon>
        <taxon>Agaricineae</taxon>
        <taxon>Strophariaceae</taxon>
        <taxon>Psilocybe</taxon>
    </lineage>
</organism>
<dbReference type="SUPFAM" id="SSF56112">
    <property type="entry name" value="Protein kinase-like (PK-like)"/>
    <property type="match status" value="1"/>
</dbReference>
<evidence type="ECO:0000313" key="2">
    <source>
        <dbReference type="EMBL" id="KAG5170553.1"/>
    </source>
</evidence>
<dbReference type="InterPro" id="IPR008271">
    <property type="entry name" value="Ser/Thr_kinase_AS"/>
</dbReference>
<dbReference type="InterPro" id="IPR011009">
    <property type="entry name" value="Kinase-like_dom_sf"/>
</dbReference>
<dbReference type="GO" id="GO:0005524">
    <property type="term" value="F:ATP binding"/>
    <property type="evidence" value="ECO:0007669"/>
    <property type="project" value="InterPro"/>
</dbReference>
<dbReference type="GO" id="GO:0044773">
    <property type="term" value="P:mitotic DNA damage checkpoint signaling"/>
    <property type="evidence" value="ECO:0007669"/>
    <property type="project" value="TreeGrafter"/>
</dbReference>
<dbReference type="SMART" id="SM00220">
    <property type="entry name" value="S_TKc"/>
    <property type="match status" value="1"/>
</dbReference>
<accession>A0A8H8CM81</accession>
<dbReference type="PROSITE" id="PS00108">
    <property type="entry name" value="PROTEIN_KINASE_ST"/>
    <property type="match status" value="1"/>
</dbReference>
<sequence length="573" mass="64585">MELELLRKMSDTGRLNIARMRSAWGYLNNLTQPGPAVPLFENQQRIGILVKLADCPPHTCHCIFSWNGEIKSDARRSFIRIPKELWGKVMINNLLICPDEDVTLIDGDVIHFIHNGIIHAFRLHLDGAINFPPLALLEDAYDPIVDAQSQQGAFGNVRFMKPKGLCGPVTAVKTIKYPDESYISHEVSVMEMLKTLHHDNICSFDSVFYEPQIYSIHIVMPKMDGDLATLLNQTIISEREARNIVYQICDAMKSVHAMGIIHYDLKPQNILVSFVNEAILVKVADFGIAVITNEDIQGPLHNACGTIGYMAPEIVNVEQHNNLVDSWGVGVMTFQLLTNNFFPGFYNNWDLKFDSVVELTRSTRTRLAIEFTTNLLQVDWKVKRFSLTQAFEHAWLHNADPEDMFLPPVPSQHPVRPQQQQFIPRDSANINNALVLRNGSTALIHDSAYPKKSFGRCAGPSGDSKSKLDINNLQACLSNCLPLSSLHRPATSALKSGNDDWSPPVDEDTPNAMRFKFLPPESPTRFREANLGRKGVQRRTRGVREKSKPYPACVERYKASEAGQPNHVYKYDL</sequence>
<evidence type="ECO:0000259" key="1">
    <source>
        <dbReference type="PROSITE" id="PS50011"/>
    </source>
</evidence>
<dbReference type="GO" id="GO:0005737">
    <property type="term" value="C:cytoplasm"/>
    <property type="evidence" value="ECO:0007669"/>
    <property type="project" value="TreeGrafter"/>
</dbReference>
<comment type="caution">
    <text evidence="2">The sequence shown here is derived from an EMBL/GenBank/DDBJ whole genome shotgun (WGS) entry which is preliminary data.</text>
</comment>
<dbReference type="GO" id="GO:0004674">
    <property type="term" value="F:protein serine/threonine kinase activity"/>
    <property type="evidence" value="ECO:0007669"/>
    <property type="project" value="TreeGrafter"/>
</dbReference>
<dbReference type="OrthoDB" id="193860at2759"/>
<name>A0A8H8CM81_PSICU</name>
<dbReference type="GO" id="GO:0005634">
    <property type="term" value="C:nucleus"/>
    <property type="evidence" value="ECO:0007669"/>
    <property type="project" value="TreeGrafter"/>
</dbReference>
<dbReference type="InterPro" id="IPR000719">
    <property type="entry name" value="Prot_kinase_dom"/>
</dbReference>
<dbReference type="Pfam" id="PF00069">
    <property type="entry name" value="Pkinase"/>
    <property type="match status" value="1"/>
</dbReference>
<dbReference type="EMBL" id="JAFIQS010000004">
    <property type="protein sequence ID" value="KAG5170553.1"/>
    <property type="molecule type" value="Genomic_DNA"/>
</dbReference>
<reference evidence="2" key="1">
    <citation type="submission" date="2021-02" db="EMBL/GenBank/DDBJ databases">
        <title>Psilocybe cubensis genome.</title>
        <authorList>
            <person name="Mckernan K.J."/>
            <person name="Crawford S."/>
            <person name="Trippe A."/>
            <person name="Kane L.T."/>
            <person name="Mclaughlin S."/>
        </authorList>
    </citation>
    <scope>NUCLEOTIDE SEQUENCE [LARGE SCALE GENOMIC DNA]</scope>
    <source>
        <strain evidence="2">MGC-MH-2018</strain>
    </source>
</reference>
<gene>
    <name evidence="2" type="ORF">JR316_004942</name>
</gene>